<name>A0ABQ1U2K8_9NOCA</name>
<dbReference type="SUPFAM" id="SSF56655">
    <property type="entry name" value="Carbohydrate phosphatase"/>
    <property type="match status" value="1"/>
</dbReference>
<protein>
    <submittedName>
        <fullName evidence="1">3'(2'),5'-bisphosphate nucleotidase CysQ</fullName>
    </submittedName>
</protein>
<organism evidence="1 2">
    <name type="scientific">Williamsia phyllosphaerae</name>
    <dbReference type="NCBI Taxonomy" id="885042"/>
    <lineage>
        <taxon>Bacteria</taxon>
        <taxon>Bacillati</taxon>
        <taxon>Actinomycetota</taxon>
        <taxon>Actinomycetes</taxon>
        <taxon>Mycobacteriales</taxon>
        <taxon>Nocardiaceae</taxon>
        <taxon>Williamsia</taxon>
    </lineage>
</organism>
<gene>
    <name evidence="1" type="ORF">GCM10007298_00230</name>
</gene>
<sequence length="255" mass="26507">MSAVGFEADIALAAELATGAGELLVRLRRESGLSGRELGDAGDQQSNDWLLAQLAQRRPDDAVLSEESADDRTRLQAPRVWIVDPVDGTREYGMEGHADWAVHVALWTADEGLVVGAVSLPALEITYDSGSGAVAPTAGLMSTPRGDVPRVVISGSRPPTFSDDVATAIGGVAVPLGSAGAKAMAVLRGEADAYVHAGGQYEWDSAAPVAVAQAAGLWCSRIDGSPLVYNQSDVYLPDLVICRPELAQTVLGAMA</sequence>
<dbReference type="PANTHER" id="PTHR43028:SF5">
    <property type="entry name" value="3'(2'),5'-BISPHOSPHATE NUCLEOTIDASE 1"/>
    <property type="match status" value="1"/>
</dbReference>
<dbReference type="PANTHER" id="PTHR43028">
    <property type="entry name" value="3'(2'),5'-BISPHOSPHATE NUCLEOTIDASE 1"/>
    <property type="match status" value="1"/>
</dbReference>
<keyword evidence="2" id="KW-1185">Reference proteome</keyword>
<evidence type="ECO:0000313" key="1">
    <source>
        <dbReference type="EMBL" id="GGF08284.1"/>
    </source>
</evidence>
<dbReference type="InterPro" id="IPR000760">
    <property type="entry name" value="Inositol_monophosphatase-like"/>
</dbReference>
<comment type="caution">
    <text evidence="1">The sequence shown here is derived from an EMBL/GenBank/DDBJ whole genome shotgun (WGS) entry which is preliminary data.</text>
</comment>
<accession>A0ABQ1U2K8</accession>
<dbReference type="EMBL" id="BMCS01000001">
    <property type="protein sequence ID" value="GGF08284.1"/>
    <property type="molecule type" value="Genomic_DNA"/>
</dbReference>
<evidence type="ECO:0000313" key="2">
    <source>
        <dbReference type="Proteomes" id="UP000632454"/>
    </source>
</evidence>
<reference evidence="2" key="1">
    <citation type="journal article" date="2019" name="Int. J. Syst. Evol. Microbiol.">
        <title>The Global Catalogue of Microorganisms (GCM) 10K type strain sequencing project: providing services to taxonomists for standard genome sequencing and annotation.</title>
        <authorList>
            <consortium name="The Broad Institute Genomics Platform"/>
            <consortium name="The Broad Institute Genome Sequencing Center for Infectious Disease"/>
            <person name="Wu L."/>
            <person name="Ma J."/>
        </authorList>
    </citation>
    <scope>NUCLEOTIDE SEQUENCE [LARGE SCALE GENOMIC DNA]</scope>
    <source>
        <strain evidence="2">CCM 7855</strain>
    </source>
</reference>
<dbReference type="Gene3D" id="3.40.190.80">
    <property type="match status" value="1"/>
</dbReference>
<dbReference type="Pfam" id="PF00459">
    <property type="entry name" value="Inositol_P"/>
    <property type="match status" value="1"/>
</dbReference>
<dbReference type="Gene3D" id="3.30.540.10">
    <property type="entry name" value="Fructose-1,6-Bisphosphatase, subunit A, domain 1"/>
    <property type="match status" value="1"/>
</dbReference>
<proteinExistence type="predicted"/>
<dbReference type="InterPro" id="IPR050725">
    <property type="entry name" value="CysQ/Inositol_MonoPase"/>
</dbReference>
<dbReference type="CDD" id="cd01638">
    <property type="entry name" value="CysQ"/>
    <property type="match status" value="1"/>
</dbReference>
<dbReference type="Proteomes" id="UP000632454">
    <property type="component" value="Unassembled WGS sequence"/>
</dbReference>
<dbReference type="PRINTS" id="PR00377">
    <property type="entry name" value="IMPHPHTASES"/>
</dbReference>